<evidence type="ECO:0000313" key="2">
    <source>
        <dbReference type="EMBL" id="KAJ4428680.1"/>
    </source>
</evidence>
<evidence type="ECO:0000313" key="3">
    <source>
        <dbReference type="Proteomes" id="UP001148838"/>
    </source>
</evidence>
<evidence type="ECO:0000256" key="1">
    <source>
        <dbReference type="SAM" id="MobiDB-lite"/>
    </source>
</evidence>
<keyword evidence="3" id="KW-1185">Reference proteome</keyword>
<dbReference type="Proteomes" id="UP001148838">
    <property type="component" value="Unassembled WGS sequence"/>
</dbReference>
<proteinExistence type="predicted"/>
<feature type="region of interest" description="Disordered" evidence="1">
    <location>
        <begin position="80"/>
        <end position="99"/>
    </location>
</feature>
<protein>
    <submittedName>
        <fullName evidence="2">Uncharacterized protein</fullName>
    </submittedName>
</protein>
<comment type="caution">
    <text evidence="2">The sequence shown here is derived from an EMBL/GenBank/DDBJ whole genome shotgun (WGS) entry which is preliminary data.</text>
</comment>
<reference evidence="2 3" key="1">
    <citation type="journal article" date="2022" name="Allergy">
        <title>Genome assembly and annotation of Periplaneta americana reveal a comprehensive cockroach allergen profile.</title>
        <authorList>
            <person name="Wang L."/>
            <person name="Xiong Q."/>
            <person name="Saelim N."/>
            <person name="Wang L."/>
            <person name="Nong W."/>
            <person name="Wan A.T."/>
            <person name="Shi M."/>
            <person name="Liu X."/>
            <person name="Cao Q."/>
            <person name="Hui J.H.L."/>
            <person name="Sookrung N."/>
            <person name="Leung T.F."/>
            <person name="Tungtrongchitr A."/>
            <person name="Tsui S.K.W."/>
        </authorList>
    </citation>
    <scope>NUCLEOTIDE SEQUENCE [LARGE SCALE GENOMIC DNA]</scope>
    <source>
        <strain evidence="2">PWHHKU_190912</strain>
    </source>
</reference>
<gene>
    <name evidence="2" type="ORF">ANN_25673</name>
</gene>
<organism evidence="2 3">
    <name type="scientific">Periplaneta americana</name>
    <name type="common">American cockroach</name>
    <name type="synonym">Blatta americana</name>
    <dbReference type="NCBI Taxonomy" id="6978"/>
    <lineage>
        <taxon>Eukaryota</taxon>
        <taxon>Metazoa</taxon>
        <taxon>Ecdysozoa</taxon>
        <taxon>Arthropoda</taxon>
        <taxon>Hexapoda</taxon>
        <taxon>Insecta</taxon>
        <taxon>Pterygota</taxon>
        <taxon>Neoptera</taxon>
        <taxon>Polyneoptera</taxon>
        <taxon>Dictyoptera</taxon>
        <taxon>Blattodea</taxon>
        <taxon>Blattoidea</taxon>
        <taxon>Blattidae</taxon>
        <taxon>Blattinae</taxon>
        <taxon>Periplaneta</taxon>
    </lineage>
</organism>
<name>A0ABQ8S448_PERAM</name>
<sequence>MAGLCEGGNEPPGCLKAREEARCRCEAKEPPSYRTDIEWKWGGGGHNRGHQNIRYIQTQIRSHEEEEAVHGVSLSAELPGATSDHHVVRNRPSPAQTTGRDDAVCHIARFEPTRGRGFTWAELNNVSKLFTIKTIHVY</sequence>
<dbReference type="EMBL" id="JAJSOF020000036">
    <property type="protein sequence ID" value="KAJ4428680.1"/>
    <property type="molecule type" value="Genomic_DNA"/>
</dbReference>
<accession>A0ABQ8S448</accession>